<reference evidence="2 3" key="1">
    <citation type="submission" date="2021-07" db="EMBL/GenBank/DDBJ databases">
        <title>Paraburkholderia edwinii protects Aspergillus sp. from phenazines by acting as a toxin sponge.</title>
        <authorList>
            <person name="Dahlstrom K.M."/>
            <person name="Newman D.K."/>
        </authorList>
    </citation>
    <scope>NUCLEOTIDE SEQUENCE [LARGE SCALE GENOMIC DNA]</scope>
    <source>
        <strain evidence="2 3">Pe01</strain>
    </source>
</reference>
<dbReference type="EMBL" id="CP080095">
    <property type="protein sequence ID" value="QYD67054.1"/>
    <property type="molecule type" value="Genomic_DNA"/>
</dbReference>
<feature type="compositionally biased region" description="Polar residues" evidence="1">
    <location>
        <begin position="1"/>
        <end position="14"/>
    </location>
</feature>
<name>A0ABX8UEP6_9BURK</name>
<evidence type="ECO:0000256" key="1">
    <source>
        <dbReference type="SAM" id="MobiDB-lite"/>
    </source>
</evidence>
<evidence type="ECO:0000313" key="2">
    <source>
        <dbReference type="EMBL" id="QYD67054.1"/>
    </source>
</evidence>
<feature type="region of interest" description="Disordered" evidence="1">
    <location>
        <begin position="1"/>
        <end position="73"/>
    </location>
</feature>
<keyword evidence="3" id="KW-1185">Reference proteome</keyword>
<accession>A0ABX8UEP6</accession>
<gene>
    <name evidence="2" type="ORF">KZJ38_11585</name>
</gene>
<dbReference type="RefSeq" id="WP_219796048.1">
    <property type="nucleotide sequence ID" value="NZ_CP080095.1"/>
</dbReference>
<protein>
    <submittedName>
        <fullName evidence="2">Uncharacterized protein</fullName>
    </submittedName>
</protein>
<feature type="compositionally biased region" description="Low complexity" evidence="1">
    <location>
        <begin position="19"/>
        <end position="29"/>
    </location>
</feature>
<organism evidence="2 3">
    <name type="scientific">Paraburkholderia edwinii</name>
    <dbReference type="NCBI Taxonomy" id="2861782"/>
    <lineage>
        <taxon>Bacteria</taxon>
        <taxon>Pseudomonadati</taxon>
        <taxon>Pseudomonadota</taxon>
        <taxon>Betaproteobacteria</taxon>
        <taxon>Burkholderiales</taxon>
        <taxon>Burkholderiaceae</taxon>
        <taxon>Paraburkholderia</taxon>
    </lineage>
</organism>
<proteinExistence type="predicted"/>
<dbReference type="Proteomes" id="UP000826462">
    <property type="component" value="Chromosome 1"/>
</dbReference>
<evidence type="ECO:0000313" key="3">
    <source>
        <dbReference type="Proteomes" id="UP000826462"/>
    </source>
</evidence>
<feature type="compositionally biased region" description="Basic and acidic residues" evidence="1">
    <location>
        <begin position="48"/>
        <end position="73"/>
    </location>
</feature>
<sequence>MATKEQGPNTGQPDDSSKNSEGGTSSTGTFETDISETGEDGTTVRQSEVSEKDLTEAKPSSDEGGMKDAGKGP</sequence>